<accession>A0A9D4HYZ2</accession>
<dbReference type="Proteomes" id="UP000828390">
    <property type="component" value="Unassembled WGS sequence"/>
</dbReference>
<sequence>MNFKYASSDLEALEAQMHSTRDGLCESILNSAKNRCEEWGIEIQRRTRRRRRMNGELARDAGLSAEEEIARVMKSVLDRFQQDITTRFIRHKDLNSKFGF</sequence>
<comment type="caution">
    <text evidence="1">The sequence shown here is derived from an EMBL/GenBank/DDBJ whole genome shotgun (WGS) entry which is preliminary data.</text>
</comment>
<evidence type="ECO:0000313" key="1">
    <source>
        <dbReference type="EMBL" id="KAH3738084.1"/>
    </source>
</evidence>
<protein>
    <submittedName>
        <fullName evidence="1">Uncharacterized protein</fullName>
    </submittedName>
</protein>
<keyword evidence="2" id="KW-1185">Reference proteome</keyword>
<gene>
    <name evidence="1" type="ORF">DPMN_044697</name>
</gene>
<reference evidence="1" key="2">
    <citation type="submission" date="2020-11" db="EMBL/GenBank/DDBJ databases">
        <authorList>
            <person name="McCartney M.A."/>
            <person name="Auch B."/>
            <person name="Kono T."/>
            <person name="Mallez S."/>
            <person name="Becker A."/>
            <person name="Gohl D.M."/>
            <person name="Silverstein K.A.T."/>
            <person name="Koren S."/>
            <person name="Bechman K.B."/>
            <person name="Herman A."/>
            <person name="Abrahante J.E."/>
            <person name="Garbe J."/>
        </authorList>
    </citation>
    <scope>NUCLEOTIDE SEQUENCE</scope>
    <source>
        <strain evidence="1">Duluth1</strain>
        <tissue evidence="1">Whole animal</tissue>
    </source>
</reference>
<evidence type="ECO:0000313" key="2">
    <source>
        <dbReference type="Proteomes" id="UP000828390"/>
    </source>
</evidence>
<dbReference type="AlphaFoldDB" id="A0A9D4HYZ2"/>
<reference evidence="1" key="1">
    <citation type="journal article" date="2019" name="bioRxiv">
        <title>The Genome of the Zebra Mussel, Dreissena polymorpha: A Resource for Invasive Species Research.</title>
        <authorList>
            <person name="McCartney M.A."/>
            <person name="Auch B."/>
            <person name="Kono T."/>
            <person name="Mallez S."/>
            <person name="Zhang Y."/>
            <person name="Obille A."/>
            <person name="Becker A."/>
            <person name="Abrahante J.E."/>
            <person name="Garbe J."/>
            <person name="Badalamenti J.P."/>
            <person name="Herman A."/>
            <person name="Mangelson H."/>
            <person name="Liachko I."/>
            <person name="Sullivan S."/>
            <person name="Sone E.D."/>
            <person name="Koren S."/>
            <person name="Silverstein K.A.T."/>
            <person name="Beckman K.B."/>
            <person name="Gohl D.M."/>
        </authorList>
    </citation>
    <scope>NUCLEOTIDE SEQUENCE</scope>
    <source>
        <strain evidence="1">Duluth1</strain>
        <tissue evidence="1">Whole animal</tissue>
    </source>
</reference>
<dbReference type="EMBL" id="JAIWYP010000011">
    <property type="protein sequence ID" value="KAH3738084.1"/>
    <property type="molecule type" value="Genomic_DNA"/>
</dbReference>
<proteinExistence type="predicted"/>
<name>A0A9D4HYZ2_DREPO</name>
<organism evidence="1 2">
    <name type="scientific">Dreissena polymorpha</name>
    <name type="common">Zebra mussel</name>
    <name type="synonym">Mytilus polymorpha</name>
    <dbReference type="NCBI Taxonomy" id="45954"/>
    <lineage>
        <taxon>Eukaryota</taxon>
        <taxon>Metazoa</taxon>
        <taxon>Spiralia</taxon>
        <taxon>Lophotrochozoa</taxon>
        <taxon>Mollusca</taxon>
        <taxon>Bivalvia</taxon>
        <taxon>Autobranchia</taxon>
        <taxon>Heteroconchia</taxon>
        <taxon>Euheterodonta</taxon>
        <taxon>Imparidentia</taxon>
        <taxon>Neoheterodontei</taxon>
        <taxon>Myida</taxon>
        <taxon>Dreissenoidea</taxon>
        <taxon>Dreissenidae</taxon>
        <taxon>Dreissena</taxon>
    </lineage>
</organism>